<dbReference type="RefSeq" id="WP_150476915.1">
    <property type="nucleotide sequence ID" value="NZ_CP023695.1"/>
</dbReference>
<evidence type="ECO:0000313" key="3">
    <source>
        <dbReference type="Proteomes" id="UP000326553"/>
    </source>
</evidence>
<dbReference type="PANTHER" id="PTHR47691:SF3">
    <property type="entry name" value="HTH-TYPE TRANSCRIPTIONAL REGULATOR RV0890C-RELATED"/>
    <property type="match status" value="1"/>
</dbReference>
<reference evidence="2 3" key="1">
    <citation type="submission" date="2017-09" db="EMBL/GenBank/DDBJ databases">
        <authorList>
            <person name="Lee N."/>
            <person name="Cho B.-K."/>
        </authorList>
    </citation>
    <scope>NUCLEOTIDE SEQUENCE [LARGE SCALE GENOMIC DNA]</scope>
    <source>
        <strain evidence="2 3">ATCC 12461</strain>
    </source>
</reference>
<dbReference type="Gene3D" id="1.10.10.10">
    <property type="entry name" value="Winged helix-like DNA-binding domain superfamily/Winged helix DNA-binding domain"/>
    <property type="match status" value="1"/>
</dbReference>
<name>A0A5J6HMZ7_STRAD</name>
<accession>A0A5J6HMZ7</accession>
<dbReference type="KEGG" id="salw:CP975_13645"/>
<organism evidence="2 3">
    <name type="scientific">Streptomyces alboniger</name>
    <dbReference type="NCBI Taxonomy" id="132473"/>
    <lineage>
        <taxon>Bacteria</taxon>
        <taxon>Bacillati</taxon>
        <taxon>Actinomycetota</taxon>
        <taxon>Actinomycetes</taxon>
        <taxon>Kitasatosporales</taxon>
        <taxon>Streptomycetaceae</taxon>
        <taxon>Streptomyces</taxon>
        <taxon>Streptomyces aurantiacus group</taxon>
    </lineage>
</organism>
<proteinExistence type="predicted"/>
<dbReference type="SMART" id="SM00421">
    <property type="entry name" value="HTH_LUXR"/>
    <property type="match status" value="1"/>
</dbReference>
<dbReference type="CDD" id="cd06170">
    <property type="entry name" value="LuxR_C_like"/>
    <property type="match status" value="1"/>
</dbReference>
<dbReference type="InterPro" id="IPR000792">
    <property type="entry name" value="Tscrpt_reg_LuxR_C"/>
</dbReference>
<dbReference type="SUPFAM" id="SSF52540">
    <property type="entry name" value="P-loop containing nucleoside triphosphate hydrolases"/>
    <property type="match status" value="1"/>
</dbReference>
<dbReference type="PRINTS" id="PR00038">
    <property type="entry name" value="HTHLUXR"/>
</dbReference>
<dbReference type="SUPFAM" id="SSF46894">
    <property type="entry name" value="C-terminal effector domain of the bipartite response regulators"/>
    <property type="match status" value="1"/>
</dbReference>
<feature type="domain" description="HTH luxR-type" evidence="1">
    <location>
        <begin position="698"/>
        <end position="763"/>
    </location>
</feature>
<keyword evidence="3" id="KW-1185">Reference proteome</keyword>
<dbReference type="InterPro" id="IPR016032">
    <property type="entry name" value="Sig_transdc_resp-reg_C-effctor"/>
</dbReference>
<dbReference type="InterPro" id="IPR036388">
    <property type="entry name" value="WH-like_DNA-bd_sf"/>
</dbReference>
<protein>
    <submittedName>
        <fullName evidence="2">LuxR family transcriptional regulator</fullName>
    </submittedName>
</protein>
<dbReference type="OrthoDB" id="499349at2"/>
<dbReference type="Proteomes" id="UP000326553">
    <property type="component" value="Chromosome"/>
</dbReference>
<evidence type="ECO:0000313" key="2">
    <source>
        <dbReference type="EMBL" id="QEV18395.1"/>
    </source>
</evidence>
<dbReference type="GO" id="GO:0006355">
    <property type="term" value="P:regulation of DNA-templated transcription"/>
    <property type="evidence" value="ECO:0007669"/>
    <property type="project" value="InterPro"/>
</dbReference>
<dbReference type="GO" id="GO:0003677">
    <property type="term" value="F:DNA binding"/>
    <property type="evidence" value="ECO:0007669"/>
    <property type="project" value="InterPro"/>
</dbReference>
<sequence length="782" mass="83258">MGFGFGQRRGGQLPAELTSFVGRADELAQVRAAFAYARLVTLVGPGGVGKSRTALRAAAGLGERFPDGVWLAELSVLRDPELVPATLAAVLELPEQPGMAPLDAVVAHLQGRRLLIVLDTCEHLVDACAMLSDILLREAADVCVLATSRQPLDVPGEHCCPVAPLAPDDAVELFAQRAAGVVPGFTAHEGNRGQLLALAHRLDCIPLALELAAVRLRAVSMEELVARLDDRFQVLTGGRRTALSRHQTLRTAIDWSHELCTPAERLLWARLSVFAGSFELGAAEQVCGGGELPVGEVLGQLIGLVDKSVVQRLGESGNRYRLLDTLREYGAEMLGVVEADGGAALRARHFAYYRDLGRRFEEGFFGAGQPELHRTVRAESADLRAALEYGYETEGRAPEGLHLAARLWPHWRAFGALSEGGYWVEKGLGLVPDDCSARAWGLLVRGAFAVWTADLTTAVEQMDLARECAARAGDEDVEQFAEAYASGLAGLCGDETGLDRLADVRRRMAERDSLLGLVVMGSEAALLRAVLGDTEGALELCAEGLELLEGTGERQIYGSTLTTQGLVLWLVGEREAGVASLCRGLEAASEVDEILVAAMCCHGLAWASARAGRHTRAAWLLGYAENARRLSGDPVAMLPSLMEQQEAARKSAREALGDKQFDRWHAVGARLSGRQVLEAVRADADTPGGPAAQRGSGRRAAGDVLTRREREVAVLVAQGLSNREIAERLVISKRTADAHVEHILAKLGVGSRTEIAGASEVAAEIAEIAGAAVEGRGCGAAG</sequence>
<dbReference type="EMBL" id="CP023695">
    <property type="protein sequence ID" value="QEV18395.1"/>
    <property type="molecule type" value="Genomic_DNA"/>
</dbReference>
<evidence type="ECO:0000259" key="1">
    <source>
        <dbReference type="PROSITE" id="PS50043"/>
    </source>
</evidence>
<dbReference type="SUPFAM" id="SSF48452">
    <property type="entry name" value="TPR-like"/>
    <property type="match status" value="1"/>
</dbReference>
<dbReference type="Gene3D" id="3.40.50.300">
    <property type="entry name" value="P-loop containing nucleotide triphosphate hydrolases"/>
    <property type="match status" value="1"/>
</dbReference>
<dbReference type="InterPro" id="IPR027417">
    <property type="entry name" value="P-loop_NTPase"/>
</dbReference>
<dbReference type="InterPro" id="IPR011990">
    <property type="entry name" value="TPR-like_helical_dom_sf"/>
</dbReference>
<gene>
    <name evidence="2" type="ORF">CP975_13645</name>
</gene>
<dbReference type="Pfam" id="PF00196">
    <property type="entry name" value="GerE"/>
    <property type="match status" value="1"/>
</dbReference>
<dbReference type="AlphaFoldDB" id="A0A5J6HMZ7"/>
<dbReference type="Gene3D" id="1.25.40.10">
    <property type="entry name" value="Tetratricopeptide repeat domain"/>
    <property type="match status" value="1"/>
</dbReference>
<dbReference type="PANTHER" id="PTHR47691">
    <property type="entry name" value="REGULATOR-RELATED"/>
    <property type="match status" value="1"/>
</dbReference>
<dbReference type="PROSITE" id="PS50043">
    <property type="entry name" value="HTH_LUXR_2"/>
    <property type="match status" value="1"/>
</dbReference>